<feature type="compositionally biased region" description="Low complexity" evidence="1">
    <location>
        <begin position="304"/>
        <end position="316"/>
    </location>
</feature>
<dbReference type="InterPro" id="IPR039619">
    <property type="entry name" value="MAKR2/5"/>
</dbReference>
<gene>
    <name evidence="2" type="primary">MAKR2</name>
    <name evidence="2" type="ORF">AXF42_Ash005274</name>
</gene>
<proteinExistence type="predicted"/>
<feature type="compositionally biased region" description="Acidic residues" evidence="1">
    <location>
        <begin position="69"/>
        <end position="80"/>
    </location>
</feature>
<dbReference type="Proteomes" id="UP000236161">
    <property type="component" value="Unassembled WGS sequence"/>
</dbReference>
<name>A0A2I0B6F2_9ASPA</name>
<feature type="region of interest" description="Disordered" evidence="1">
    <location>
        <begin position="186"/>
        <end position="218"/>
    </location>
</feature>
<keyword evidence="3" id="KW-1185">Reference proteome</keyword>
<feature type="compositionally biased region" description="Basic and acidic residues" evidence="1">
    <location>
        <begin position="267"/>
        <end position="284"/>
    </location>
</feature>
<dbReference type="PANTHER" id="PTHR33929">
    <property type="entry name" value="MEMBRANE-ASSOCIATED KINASE REGULATOR 2-RELATED"/>
    <property type="match status" value="1"/>
</dbReference>
<dbReference type="OrthoDB" id="689803at2759"/>
<protein>
    <submittedName>
        <fullName evidence="2">Putative membrane-associated kinase regulator 2</fullName>
    </submittedName>
</protein>
<dbReference type="AlphaFoldDB" id="A0A2I0B6F2"/>
<keyword evidence="2" id="KW-0418">Kinase</keyword>
<dbReference type="GO" id="GO:0016301">
    <property type="term" value="F:kinase activity"/>
    <property type="evidence" value="ECO:0007669"/>
    <property type="project" value="UniProtKB-KW"/>
</dbReference>
<organism evidence="2 3">
    <name type="scientific">Apostasia shenzhenica</name>
    <dbReference type="NCBI Taxonomy" id="1088818"/>
    <lineage>
        <taxon>Eukaryota</taxon>
        <taxon>Viridiplantae</taxon>
        <taxon>Streptophyta</taxon>
        <taxon>Embryophyta</taxon>
        <taxon>Tracheophyta</taxon>
        <taxon>Spermatophyta</taxon>
        <taxon>Magnoliopsida</taxon>
        <taxon>Liliopsida</taxon>
        <taxon>Asparagales</taxon>
        <taxon>Orchidaceae</taxon>
        <taxon>Apostasioideae</taxon>
        <taxon>Apostasia</taxon>
    </lineage>
</organism>
<dbReference type="STRING" id="1088818.A0A2I0B6F2"/>
<dbReference type="EMBL" id="KZ451908">
    <property type="protein sequence ID" value="PKA63379.1"/>
    <property type="molecule type" value="Genomic_DNA"/>
</dbReference>
<evidence type="ECO:0000313" key="3">
    <source>
        <dbReference type="Proteomes" id="UP000236161"/>
    </source>
</evidence>
<accession>A0A2I0B6F2</accession>
<reference evidence="2 3" key="1">
    <citation type="journal article" date="2017" name="Nature">
        <title>The Apostasia genome and the evolution of orchids.</title>
        <authorList>
            <person name="Zhang G.Q."/>
            <person name="Liu K.W."/>
            <person name="Li Z."/>
            <person name="Lohaus R."/>
            <person name="Hsiao Y.Y."/>
            <person name="Niu S.C."/>
            <person name="Wang J.Y."/>
            <person name="Lin Y.C."/>
            <person name="Xu Q."/>
            <person name="Chen L.J."/>
            <person name="Yoshida K."/>
            <person name="Fujiwara S."/>
            <person name="Wang Z.W."/>
            <person name="Zhang Y.Q."/>
            <person name="Mitsuda N."/>
            <person name="Wang M."/>
            <person name="Liu G.H."/>
            <person name="Pecoraro L."/>
            <person name="Huang H.X."/>
            <person name="Xiao X.J."/>
            <person name="Lin M."/>
            <person name="Wu X.Y."/>
            <person name="Wu W.L."/>
            <person name="Chen Y.Y."/>
            <person name="Chang S.B."/>
            <person name="Sakamoto S."/>
            <person name="Ohme-Takagi M."/>
            <person name="Yagi M."/>
            <person name="Zeng S.J."/>
            <person name="Shen C.Y."/>
            <person name="Yeh C.M."/>
            <person name="Luo Y.B."/>
            <person name="Tsai W.C."/>
            <person name="Van de Peer Y."/>
            <person name="Liu Z.J."/>
        </authorList>
    </citation>
    <scope>NUCLEOTIDE SEQUENCE [LARGE SCALE GENOMIC DNA]</scope>
    <source>
        <strain evidence="3">cv. Shenzhen</strain>
        <tissue evidence="2">Stem</tissue>
    </source>
</reference>
<feature type="region of interest" description="Disordered" evidence="1">
    <location>
        <begin position="304"/>
        <end position="325"/>
    </location>
</feature>
<feature type="region of interest" description="Disordered" evidence="1">
    <location>
        <begin position="376"/>
        <end position="396"/>
    </location>
</feature>
<sequence length="396" mass="42378">MESFSLLKYWRGGGAPAAASTVRAAAISSPDTMRPVAEADGGDDEGPFFDLDFAVSDEHAAAGGGGEKDESEESEAEEERELCLSMTSPEGPLLSPSDDLFFTGGLGPLETKSIIIAAEENDLKPQVAVSLLKSATRLRVFMLGRRKPKPRAVESVAAPSLKQSQQQGNFLIKFKVDEGQMVPLFLRDGSGRNAGSDGPPAAPEPEEKKQEERKMASASKEVVQKYLSKIKPFYVKVSKRYAEKMRFSGSLVSGDDPFGTPADLSESEEKHAEARPAKAGEKSLKSAMPSRLRVVYNYKRLGKSKSASAAVASVSSPPQRRRDDSLLQVEDGIQGAIAHCKRSFTAASKGAIFKTEFSPPFSVGSILIVFLPSADSESPLTRSNSDPGESCSSDCS</sequence>
<evidence type="ECO:0000256" key="1">
    <source>
        <dbReference type="SAM" id="MobiDB-lite"/>
    </source>
</evidence>
<dbReference type="PANTHER" id="PTHR33929:SF1">
    <property type="entry name" value="MEMBRANE-ASSOCIATED KINASE REGULATOR 2-RELATED"/>
    <property type="match status" value="1"/>
</dbReference>
<evidence type="ECO:0000313" key="2">
    <source>
        <dbReference type="EMBL" id="PKA63379.1"/>
    </source>
</evidence>
<feature type="region of interest" description="Disordered" evidence="1">
    <location>
        <begin position="59"/>
        <end position="97"/>
    </location>
</feature>
<dbReference type="GO" id="GO:0005886">
    <property type="term" value="C:plasma membrane"/>
    <property type="evidence" value="ECO:0007669"/>
    <property type="project" value="InterPro"/>
</dbReference>
<feature type="region of interest" description="Disordered" evidence="1">
    <location>
        <begin position="252"/>
        <end position="286"/>
    </location>
</feature>
<feature type="compositionally biased region" description="Basic and acidic residues" evidence="1">
    <location>
        <begin position="205"/>
        <end position="215"/>
    </location>
</feature>
<keyword evidence="2" id="KW-0808">Transferase</keyword>